<evidence type="ECO:0000256" key="11">
    <source>
        <dbReference type="ARBA" id="ARBA00029693"/>
    </source>
</evidence>
<organism evidence="18 19">
    <name type="scientific">Lachancea quebecensis</name>
    <dbReference type="NCBI Taxonomy" id="1654605"/>
    <lineage>
        <taxon>Eukaryota</taxon>
        <taxon>Fungi</taxon>
        <taxon>Dikarya</taxon>
        <taxon>Ascomycota</taxon>
        <taxon>Saccharomycotina</taxon>
        <taxon>Saccharomycetes</taxon>
        <taxon>Saccharomycetales</taxon>
        <taxon>Saccharomycetaceae</taxon>
        <taxon>Lachancea</taxon>
    </lineage>
</organism>
<evidence type="ECO:0000256" key="12">
    <source>
        <dbReference type="ARBA" id="ARBA00034535"/>
    </source>
</evidence>
<dbReference type="InterPro" id="IPR001452">
    <property type="entry name" value="SH3_domain"/>
</dbReference>
<dbReference type="InterPro" id="IPR036028">
    <property type="entry name" value="SH3-like_dom_sf"/>
</dbReference>
<dbReference type="AlphaFoldDB" id="A0A0P1KS13"/>
<name>A0A0P1KS13_9SACH</name>
<evidence type="ECO:0000256" key="14">
    <source>
        <dbReference type="PROSITE-ProRule" id="PRU00192"/>
    </source>
</evidence>
<dbReference type="PRINTS" id="PR00452">
    <property type="entry name" value="SH3DOMAIN"/>
</dbReference>
<proteinExistence type="inferred from homology"/>
<sequence>MSTSVKQPRPKPWEAQSGQNAPMDNGAIITAGEAQSTRAEDTQASGSSAPEPPQKPAALGPENGVGARSGLGNAGTFLGGGGPYSSGYGGSLYGGGMGSMYGGGYGSMYGGGYGSMYGGGYGSMMGGGYGAGGMYGMNNNGTQTLAESTQATFQLIEGLIGAVAGFAQMLEATYMATHNSFFTMVSMAEQISSLKEMVGSFFGIFAAMKMLKRLLYKITNGRAGLAPARSAASSSSPLVQEFAKFGDANAQAKRRRRMSWKPLLVFVAAVVGFPLLLRKFIAKLSEIQQRRLGAGAVGAGAGGALDPRNLEFARAVYDFTPENPQVEATLRKGDLMAVISKQDPLGNASEWWQVRTKKGDMGYVPSNYVELIRRTRSESK</sequence>
<dbReference type="FunFam" id="2.30.30.40:FF:000128">
    <property type="entry name" value="Peroxisomal membrane protein (Pex13)"/>
    <property type="match status" value="1"/>
</dbReference>
<comment type="similarity">
    <text evidence="2">Belongs to the peroxin-13 family.</text>
</comment>
<dbReference type="GO" id="GO:0005778">
    <property type="term" value="C:peroxisomal membrane"/>
    <property type="evidence" value="ECO:0007669"/>
    <property type="project" value="UniProtKB-SubCell"/>
</dbReference>
<feature type="compositionally biased region" description="Polar residues" evidence="15">
    <location>
        <begin position="33"/>
        <end position="48"/>
    </location>
</feature>
<dbReference type="InterPro" id="IPR035463">
    <property type="entry name" value="Pex13"/>
</dbReference>
<evidence type="ECO:0000256" key="9">
    <source>
        <dbReference type="ARBA" id="ARBA00023136"/>
    </source>
</evidence>
<dbReference type="GO" id="GO:1990429">
    <property type="term" value="C:peroxisomal importomer complex"/>
    <property type="evidence" value="ECO:0007669"/>
    <property type="project" value="TreeGrafter"/>
</dbReference>
<evidence type="ECO:0000256" key="3">
    <source>
        <dbReference type="ARBA" id="ARBA00022443"/>
    </source>
</evidence>
<dbReference type="OrthoDB" id="10037838at2759"/>
<keyword evidence="6" id="KW-0653">Protein transport</keyword>
<keyword evidence="8" id="KW-0811">Translocation</keyword>
<evidence type="ECO:0000256" key="1">
    <source>
        <dbReference type="ARBA" id="ARBA00004549"/>
    </source>
</evidence>
<evidence type="ECO:0000256" key="6">
    <source>
        <dbReference type="ARBA" id="ARBA00022927"/>
    </source>
</evidence>
<accession>A0A0P1KS13</accession>
<dbReference type="EMBL" id="LN890537">
    <property type="protein sequence ID" value="CUS22293.1"/>
    <property type="molecule type" value="Genomic_DNA"/>
</dbReference>
<evidence type="ECO:0000256" key="8">
    <source>
        <dbReference type="ARBA" id="ARBA00023010"/>
    </source>
</evidence>
<keyword evidence="9 16" id="KW-0472">Membrane</keyword>
<dbReference type="PANTHER" id="PTHR19332:SF1">
    <property type="entry name" value="PEROXISOMAL MEMBRANE PROTEIN PEX13"/>
    <property type="match status" value="1"/>
</dbReference>
<dbReference type="Pfam" id="PF07653">
    <property type="entry name" value="SH3_2"/>
    <property type="match status" value="1"/>
</dbReference>
<dbReference type="SUPFAM" id="SSF50044">
    <property type="entry name" value="SH3-domain"/>
    <property type="match status" value="1"/>
</dbReference>
<feature type="region of interest" description="Disordered" evidence="15">
    <location>
        <begin position="1"/>
        <end position="66"/>
    </location>
</feature>
<dbReference type="CDD" id="cd11771">
    <property type="entry name" value="SH3_Pex13p_fungal"/>
    <property type="match status" value="1"/>
</dbReference>
<evidence type="ECO:0000313" key="19">
    <source>
        <dbReference type="Proteomes" id="UP000236544"/>
    </source>
</evidence>
<dbReference type="SMART" id="SM00326">
    <property type="entry name" value="SH3"/>
    <property type="match status" value="1"/>
</dbReference>
<keyword evidence="4" id="KW-0813">Transport</keyword>
<keyword evidence="5 16" id="KW-0812">Transmembrane</keyword>
<feature type="transmembrane region" description="Helical" evidence="16">
    <location>
        <begin position="263"/>
        <end position="281"/>
    </location>
</feature>
<evidence type="ECO:0000259" key="17">
    <source>
        <dbReference type="PROSITE" id="PS50002"/>
    </source>
</evidence>
<evidence type="ECO:0000256" key="2">
    <source>
        <dbReference type="ARBA" id="ARBA00006033"/>
    </source>
</evidence>
<evidence type="ECO:0000256" key="10">
    <source>
        <dbReference type="ARBA" id="ARBA00023140"/>
    </source>
</evidence>
<feature type="domain" description="SH3" evidence="17">
    <location>
        <begin position="308"/>
        <end position="374"/>
    </location>
</feature>
<dbReference type="PANTHER" id="PTHR19332">
    <property type="entry name" value="PEROXISOMAL MEMBRANE PROTEIN PEX13"/>
    <property type="match status" value="1"/>
</dbReference>
<dbReference type="Proteomes" id="UP000236544">
    <property type="component" value="Unassembled WGS sequence"/>
</dbReference>
<keyword evidence="19" id="KW-1185">Reference proteome</keyword>
<protein>
    <recommendedName>
        <fullName evidence="12">Peroxisomal membrane protein PEX13</fullName>
    </recommendedName>
    <alternativeName>
        <fullName evidence="11">Peroxin-13</fullName>
    </alternativeName>
</protein>
<evidence type="ECO:0000256" key="16">
    <source>
        <dbReference type="SAM" id="Phobius"/>
    </source>
</evidence>
<comment type="subcellular location">
    <subcellularLocation>
        <location evidence="1">Peroxisome membrane</location>
        <topology evidence="1">Single-pass membrane protein</topology>
    </subcellularLocation>
</comment>
<keyword evidence="7 16" id="KW-1133">Transmembrane helix</keyword>
<evidence type="ECO:0000256" key="5">
    <source>
        <dbReference type="ARBA" id="ARBA00022692"/>
    </source>
</evidence>
<dbReference type="Gene3D" id="2.30.30.40">
    <property type="entry name" value="SH3 Domains"/>
    <property type="match status" value="1"/>
</dbReference>
<keyword evidence="10" id="KW-0576">Peroxisome</keyword>
<evidence type="ECO:0000256" key="7">
    <source>
        <dbReference type="ARBA" id="ARBA00022989"/>
    </source>
</evidence>
<comment type="subunit">
    <text evidence="13">Interacts (via SH3 domain) with PEX14 (via SH3-binding motif); forming the PEX13-PEX14 docking complex.</text>
</comment>
<evidence type="ECO:0000256" key="4">
    <source>
        <dbReference type="ARBA" id="ARBA00022448"/>
    </source>
</evidence>
<keyword evidence="3 14" id="KW-0728">SH3 domain</keyword>
<dbReference type="PROSITE" id="PS50002">
    <property type="entry name" value="SH3"/>
    <property type="match status" value="1"/>
</dbReference>
<evidence type="ECO:0000313" key="18">
    <source>
        <dbReference type="EMBL" id="CUS22293.1"/>
    </source>
</evidence>
<evidence type="ECO:0000256" key="13">
    <source>
        <dbReference type="ARBA" id="ARBA00065871"/>
    </source>
</evidence>
<dbReference type="InterPro" id="IPR007223">
    <property type="entry name" value="Peroxin-13_N"/>
</dbReference>
<dbReference type="Pfam" id="PF04088">
    <property type="entry name" value="Peroxin-13_N"/>
    <property type="match status" value="1"/>
</dbReference>
<evidence type="ECO:0000256" key="15">
    <source>
        <dbReference type="SAM" id="MobiDB-lite"/>
    </source>
</evidence>
<gene>
    <name evidence="18" type="ORF">LAQU0_S05e02102g</name>
</gene>
<dbReference type="GO" id="GO:0016560">
    <property type="term" value="P:protein import into peroxisome matrix, docking"/>
    <property type="evidence" value="ECO:0007669"/>
    <property type="project" value="InterPro"/>
</dbReference>
<reference evidence="19" key="1">
    <citation type="submission" date="2015-10" db="EMBL/GenBank/DDBJ databases">
        <authorList>
            <person name="Devillers H."/>
        </authorList>
    </citation>
    <scope>NUCLEOTIDE SEQUENCE [LARGE SCALE GENOMIC DNA]</scope>
</reference>